<proteinExistence type="inferred from homology"/>
<evidence type="ECO:0000256" key="2">
    <source>
        <dbReference type="ARBA" id="ARBA00022540"/>
    </source>
</evidence>
<dbReference type="EMBL" id="JAGMWT010000003">
    <property type="protein sequence ID" value="KAH7132565.1"/>
    <property type="molecule type" value="Genomic_DNA"/>
</dbReference>
<feature type="compositionally biased region" description="Basic and acidic residues" evidence="4">
    <location>
        <begin position="275"/>
        <end position="295"/>
    </location>
</feature>
<dbReference type="AlphaFoldDB" id="A0A9P9E6Z3"/>
<accession>A0A9P9E6Z3</accession>
<dbReference type="GO" id="GO:0005739">
    <property type="term" value="C:mitochondrion"/>
    <property type="evidence" value="ECO:0007669"/>
    <property type="project" value="TreeGrafter"/>
</dbReference>
<dbReference type="GO" id="GO:0003743">
    <property type="term" value="F:translation initiation factor activity"/>
    <property type="evidence" value="ECO:0007669"/>
    <property type="project" value="UniProtKB-KW"/>
</dbReference>
<name>A0A9P9E6Z3_9PLEO</name>
<dbReference type="GO" id="GO:0070124">
    <property type="term" value="P:mitochondrial translational initiation"/>
    <property type="evidence" value="ECO:0007669"/>
    <property type="project" value="TreeGrafter"/>
</dbReference>
<dbReference type="InterPro" id="IPR001288">
    <property type="entry name" value="Translation_initiation_fac_3"/>
</dbReference>
<evidence type="ECO:0000256" key="1">
    <source>
        <dbReference type="ARBA" id="ARBA00005439"/>
    </source>
</evidence>
<dbReference type="Gene3D" id="3.30.110.10">
    <property type="entry name" value="Translation initiation factor 3 (IF-3), C-terminal domain"/>
    <property type="match status" value="1"/>
</dbReference>
<keyword evidence="6" id="KW-1185">Reference proteome</keyword>
<protein>
    <recommendedName>
        <fullName evidence="7">Translation initiation factor 3 N-terminal domain-containing protein</fullName>
    </recommendedName>
</protein>
<dbReference type="PANTHER" id="PTHR10938">
    <property type="entry name" value="TRANSLATION INITIATION FACTOR IF-3"/>
    <property type="match status" value="1"/>
</dbReference>
<evidence type="ECO:0000313" key="5">
    <source>
        <dbReference type="EMBL" id="KAH7132565.1"/>
    </source>
</evidence>
<comment type="caution">
    <text evidence="5">The sequence shown here is derived from an EMBL/GenBank/DDBJ whole genome shotgun (WGS) entry which is preliminary data.</text>
</comment>
<feature type="region of interest" description="Disordered" evidence="4">
    <location>
        <begin position="248"/>
        <end position="305"/>
    </location>
</feature>
<reference evidence="5" key="1">
    <citation type="journal article" date="2021" name="Nat. Commun.">
        <title>Genetic determinants of endophytism in the Arabidopsis root mycobiome.</title>
        <authorList>
            <person name="Mesny F."/>
            <person name="Miyauchi S."/>
            <person name="Thiergart T."/>
            <person name="Pickel B."/>
            <person name="Atanasova L."/>
            <person name="Karlsson M."/>
            <person name="Huettel B."/>
            <person name="Barry K.W."/>
            <person name="Haridas S."/>
            <person name="Chen C."/>
            <person name="Bauer D."/>
            <person name="Andreopoulos W."/>
            <person name="Pangilinan J."/>
            <person name="LaButti K."/>
            <person name="Riley R."/>
            <person name="Lipzen A."/>
            <person name="Clum A."/>
            <person name="Drula E."/>
            <person name="Henrissat B."/>
            <person name="Kohler A."/>
            <person name="Grigoriev I.V."/>
            <person name="Martin F.M."/>
            <person name="Hacquard S."/>
        </authorList>
    </citation>
    <scope>NUCLEOTIDE SEQUENCE</scope>
    <source>
        <strain evidence="5">MPI-CAGE-CH-0243</strain>
    </source>
</reference>
<keyword evidence="3" id="KW-0648">Protein biosynthesis</keyword>
<dbReference type="PANTHER" id="PTHR10938:SF0">
    <property type="entry name" value="TRANSLATION INITIATION FACTOR IF-3, MITOCHONDRIAL"/>
    <property type="match status" value="1"/>
</dbReference>
<dbReference type="OrthoDB" id="21573at2759"/>
<comment type="similarity">
    <text evidence="1">Belongs to the IF-3 family.</text>
</comment>
<evidence type="ECO:0008006" key="7">
    <source>
        <dbReference type="Google" id="ProtNLM"/>
    </source>
</evidence>
<keyword evidence="2" id="KW-0396">Initiation factor</keyword>
<gene>
    <name evidence="5" type="ORF">B0J11DRAFT_522003</name>
</gene>
<dbReference type="GO" id="GO:0043022">
    <property type="term" value="F:ribosome binding"/>
    <property type="evidence" value="ECO:0007669"/>
    <property type="project" value="TreeGrafter"/>
</dbReference>
<dbReference type="GO" id="GO:0032790">
    <property type="term" value="P:ribosome disassembly"/>
    <property type="evidence" value="ECO:0007669"/>
    <property type="project" value="TreeGrafter"/>
</dbReference>
<dbReference type="InterPro" id="IPR036788">
    <property type="entry name" value="T_IF-3_C_sf"/>
</dbReference>
<dbReference type="Proteomes" id="UP000700596">
    <property type="component" value="Unassembled WGS sequence"/>
</dbReference>
<evidence type="ECO:0000256" key="4">
    <source>
        <dbReference type="SAM" id="MobiDB-lite"/>
    </source>
</evidence>
<evidence type="ECO:0000256" key="3">
    <source>
        <dbReference type="ARBA" id="ARBA00022917"/>
    </source>
</evidence>
<sequence length="305" mass="34345">MPLLHNLSGTSRALYRVFVAPPLIARVVPLNSSTKVVPHDPFLPRIVVRTKVYNAKRQALSDYFVFDRQIKAPYVNYIDAEGDFHPNTPLDFITWNRQESHLLLVDEGKTDEFGRHYPDSLPVCKIVSKIELRAQHEKKLELERRQAKGVGAGPAVKNLELNWAIGSGDLKHRLLKLKEFLIEGRKVEVILESKSKKKARKATIEECTALLQTLRDEVANIKGSSELKTPEDVVGVLGGNMTLVFQGPKLGKVEKPGKEETDELADPAQETKSQTAREAKQERRVRKQAEREKARASAIETQAML</sequence>
<dbReference type="SUPFAM" id="SSF55200">
    <property type="entry name" value="Translation initiation factor IF3, C-terminal domain"/>
    <property type="match status" value="1"/>
</dbReference>
<evidence type="ECO:0000313" key="6">
    <source>
        <dbReference type="Proteomes" id="UP000700596"/>
    </source>
</evidence>
<organism evidence="5 6">
    <name type="scientific">Dendryphion nanum</name>
    <dbReference type="NCBI Taxonomy" id="256645"/>
    <lineage>
        <taxon>Eukaryota</taxon>
        <taxon>Fungi</taxon>
        <taxon>Dikarya</taxon>
        <taxon>Ascomycota</taxon>
        <taxon>Pezizomycotina</taxon>
        <taxon>Dothideomycetes</taxon>
        <taxon>Pleosporomycetidae</taxon>
        <taxon>Pleosporales</taxon>
        <taxon>Torulaceae</taxon>
        <taxon>Dendryphion</taxon>
    </lineage>
</organism>